<dbReference type="OrthoDB" id="2429904at2759"/>
<accession>A0A9N9H5Q4</accession>
<evidence type="ECO:0000256" key="1">
    <source>
        <dbReference type="SAM" id="MobiDB-lite"/>
    </source>
</evidence>
<feature type="region of interest" description="Disordered" evidence="1">
    <location>
        <begin position="92"/>
        <end position="119"/>
    </location>
</feature>
<evidence type="ECO:0000313" key="3">
    <source>
        <dbReference type="Proteomes" id="UP000789570"/>
    </source>
</evidence>
<dbReference type="EMBL" id="CAJVPQ010004917">
    <property type="protein sequence ID" value="CAG8660629.1"/>
    <property type="molecule type" value="Genomic_DNA"/>
</dbReference>
<evidence type="ECO:0000313" key="2">
    <source>
        <dbReference type="EMBL" id="CAG8660629.1"/>
    </source>
</evidence>
<gene>
    <name evidence="2" type="ORF">FCALED_LOCUS11530</name>
</gene>
<sequence>MIESIKRGKIRELCLNELLLNEKEDIINMSVKPDYKRTFKYNMASPSNTKVSDYDVTTSIDCQRFSVDDNIIYDIAYERYRHQRESYLLRLKSSEEQDRQTRRRHKNAQVGSKTDLDHPDNERLVTRKFLQDYIDREFNEISRFTRQRNRIHDNEHYIIGDAPFRTPD</sequence>
<protein>
    <submittedName>
        <fullName evidence="2">2245_t:CDS:1</fullName>
    </submittedName>
</protein>
<comment type="caution">
    <text evidence="2">The sequence shown here is derived from an EMBL/GenBank/DDBJ whole genome shotgun (WGS) entry which is preliminary data.</text>
</comment>
<dbReference type="AlphaFoldDB" id="A0A9N9H5Q4"/>
<dbReference type="Proteomes" id="UP000789570">
    <property type="component" value="Unassembled WGS sequence"/>
</dbReference>
<name>A0A9N9H5Q4_9GLOM</name>
<proteinExistence type="predicted"/>
<organism evidence="2 3">
    <name type="scientific">Funneliformis caledonium</name>
    <dbReference type="NCBI Taxonomy" id="1117310"/>
    <lineage>
        <taxon>Eukaryota</taxon>
        <taxon>Fungi</taxon>
        <taxon>Fungi incertae sedis</taxon>
        <taxon>Mucoromycota</taxon>
        <taxon>Glomeromycotina</taxon>
        <taxon>Glomeromycetes</taxon>
        <taxon>Glomerales</taxon>
        <taxon>Glomeraceae</taxon>
        <taxon>Funneliformis</taxon>
    </lineage>
</organism>
<reference evidence="2" key="1">
    <citation type="submission" date="2021-06" db="EMBL/GenBank/DDBJ databases">
        <authorList>
            <person name="Kallberg Y."/>
            <person name="Tangrot J."/>
            <person name="Rosling A."/>
        </authorList>
    </citation>
    <scope>NUCLEOTIDE SEQUENCE</scope>
    <source>
        <strain evidence="2">UK204</strain>
    </source>
</reference>
<keyword evidence="3" id="KW-1185">Reference proteome</keyword>